<dbReference type="Proteomes" id="UP001642484">
    <property type="component" value="Unassembled WGS sequence"/>
</dbReference>
<feature type="compositionally biased region" description="Polar residues" evidence="1">
    <location>
        <begin position="235"/>
        <end position="246"/>
    </location>
</feature>
<feature type="region of interest" description="Disordered" evidence="1">
    <location>
        <begin position="263"/>
        <end position="398"/>
    </location>
</feature>
<evidence type="ECO:0000313" key="3">
    <source>
        <dbReference type="Proteomes" id="UP001642484"/>
    </source>
</evidence>
<feature type="compositionally biased region" description="Low complexity" evidence="1">
    <location>
        <begin position="312"/>
        <end position="323"/>
    </location>
</feature>
<dbReference type="EMBL" id="CAXAMN010028806">
    <property type="protein sequence ID" value="CAK9117793.1"/>
    <property type="molecule type" value="Genomic_DNA"/>
</dbReference>
<name>A0ABP0SZB7_9DINO</name>
<evidence type="ECO:0000256" key="1">
    <source>
        <dbReference type="SAM" id="MobiDB-lite"/>
    </source>
</evidence>
<sequence length="398" mass="44295">MAATAWLQRPGPRRRTQSTSLTQLEEALPTETLEIAWSKLQDQPLARATAKPVAVWTQRKRPQSAPVARRPDSASSTRRAESPSPSELLKNPERRPRPTTADRFRRGGLQPGERGLRRSDTKSSLLSEASYHGTIDLTGDAVHSGRGGAQEWSGEEEPPIVRSAAPSRPQSAPSYRRTQTPPQLGAKEVSDWMRLGRSPWQPRKDANSVVTYKTSATSKATKRYLVRTDVPQAGGQEQLQSRTTQRQSARFMDYLWQVVTKPAEPMAQGEQPISQRQRAKNIRRNSKSGVKQVERPQRQEMQQQEETKARSRPSSAISRSVPVNPVLQLTDARAPPRQPSSDALMDMPAIQDVPALPLRRSQTSQSWTKGPASLEAFSQSLPVRPMSGKSVPRPSRPH</sequence>
<comment type="caution">
    <text evidence="2">The sequence shown here is derived from an EMBL/GenBank/DDBJ whole genome shotgun (WGS) entry which is preliminary data.</text>
</comment>
<feature type="compositionally biased region" description="Basic residues" evidence="1">
    <location>
        <begin position="277"/>
        <end position="286"/>
    </location>
</feature>
<keyword evidence="3" id="KW-1185">Reference proteome</keyword>
<feature type="compositionally biased region" description="Low complexity" evidence="1">
    <location>
        <begin position="162"/>
        <end position="177"/>
    </location>
</feature>
<feature type="region of interest" description="Disordered" evidence="1">
    <location>
        <begin position="40"/>
        <end position="246"/>
    </location>
</feature>
<evidence type="ECO:0000313" key="2">
    <source>
        <dbReference type="EMBL" id="CAK9117793.1"/>
    </source>
</evidence>
<feature type="region of interest" description="Disordered" evidence="1">
    <location>
        <begin position="1"/>
        <end position="25"/>
    </location>
</feature>
<accession>A0ABP0SZB7</accession>
<organism evidence="2 3">
    <name type="scientific">Durusdinium trenchii</name>
    <dbReference type="NCBI Taxonomy" id="1381693"/>
    <lineage>
        <taxon>Eukaryota</taxon>
        <taxon>Sar</taxon>
        <taxon>Alveolata</taxon>
        <taxon>Dinophyceae</taxon>
        <taxon>Suessiales</taxon>
        <taxon>Symbiodiniaceae</taxon>
        <taxon>Durusdinium</taxon>
    </lineage>
</organism>
<feature type="compositionally biased region" description="Basic and acidic residues" evidence="1">
    <location>
        <begin position="90"/>
        <end position="105"/>
    </location>
</feature>
<proteinExistence type="predicted"/>
<protein>
    <submittedName>
        <fullName evidence="2">Uncharacterized protein</fullName>
    </submittedName>
</protein>
<reference evidence="2 3" key="1">
    <citation type="submission" date="2024-02" db="EMBL/GenBank/DDBJ databases">
        <authorList>
            <person name="Chen Y."/>
            <person name="Shah S."/>
            <person name="Dougan E. K."/>
            <person name="Thang M."/>
            <person name="Chan C."/>
        </authorList>
    </citation>
    <scope>NUCLEOTIDE SEQUENCE [LARGE SCALE GENOMIC DNA]</scope>
</reference>
<gene>
    <name evidence="2" type="ORF">CCMP2556_LOCUS55042</name>
</gene>